<dbReference type="Proteomes" id="UP000272778">
    <property type="component" value="Unassembled WGS sequence"/>
</dbReference>
<sequence length="337" mass="36749">MVDPLGEVVLLLQPQAPFSKLVLASTPWAVRRAETGRPFYFVVLEGACHLTVDGASDSEAITLREGDFVLIPAARGFAASSLDRQPPREGEAVTTPITPIPGGARVGDPDAPVELRMLVGNCEFGSPDSAMLLSLLPQWVLVRRQRSLSTLVDLLRDESRADRPAKDIVVARLLEVLLIEAFRSAADTAASPGLVRGLSDPKLAMALRRMHEQPSAQLTIQQLARDAAMSRSAFFDRFRRDVGVAPMTYLLTWRMSLAKKLLRNGRLTIAEIAERVGYGSVSAFGVAFTRQVGMPPGLYSQTPSTTNPFNDLSEPFDNDNPDSQARAIQRKQVGQET</sequence>
<feature type="compositionally biased region" description="Polar residues" evidence="4">
    <location>
        <begin position="299"/>
        <end position="310"/>
    </location>
</feature>
<dbReference type="InterPro" id="IPR050204">
    <property type="entry name" value="AraC_XylS_family_regulators"/>
</dbReference>
<dbReference type="OrthoDB" id="9789899at2"/>
<dbReference type="RefSeq" id="WP_124152449.1">
    <property type="nucleotide sequence ID" value="NZ_RQIS01000013.1"/>
</dbReference>
<dbReference type="Gene3D" id="1.10.10.60">
    <property type="entry name" value="Homeodomain-like"/>
    <property type="match status" value="2"/>
</dbReference>
<accession>A0A3N6N631</accession>
<dbReference type="Pfam" id="PF12852">
    <property type="entry name" value="Cupin_6"/>
    <property type="match status" value="1"/>
</dbReference>
<dbReference type="InterPro" id="IPR011051">
    <property type="entry name" value="RmlC_Cupin_sf"/>
</dbReference>
<dbReference type="GO" id="GO:0043565">
    <property type="term" value="F:sequence-specific DNA binding"/>
    <property type="evidence" value="ECO:0007669"/>
    <property type="project" value="InterPro"/>
</dbReference>
<dbReference type="SUPFAM" id="SSF46689">
    <property type="entry name" value="Homeodomain-like"/>
    <property type="match status" value="2"/>
</dbReference>
<reference evidence="6 7" key="1">
    <citation type="submission" date="2018-11" db="EMBL/GenBank/DDBJ databases">
        <title>Paraburkholderia sp. DHOA04, isolated from soil.</title>
        <authorList>
            <person name="Gao Z.-H."/>
            <person name="Qiu L.-H."/>
            <person name="Fu J.-C."/>
        </authorList>
    </citation>
    <scope>NUCLEOTIDE SEQUENCE [LARGE SCALE GENOMIC DNA]</scope>
    <source>
        <strain evidence="6 7">DHOA04</strain>
    </source>
</reference>
<comment type="caution">
    <text evidence="6">The sequence shown here is derived from an EMBL/GenBank/DDBJ whole genome shotgun (WGS) entry which is preliminary data.</text>
</comment>
<dbReference type="SMART" id="SM00342">
    <property type="entry name" value="HTH_ARAC"/>
    <property type="match status" value="1"/>
</dbReference>
<evidence type="ECO:0000259" key="5">
    <source>
        <dbReference type="PROSITE" id="PS01124"/>
    </source>
</evidence>
<feature type="domain" description="HTH araC/xylS-type" evidence="5">
    <location>
        <begin position="204"/>
        <end position="302"/>
    </location>
</feature>
<evidence type="ECO:0000256" key="1">
    <source>
        <dbReference type="ARBA" id="ARBA00023015"/>
    </source>
</evidence>
<dbReference type="PANTHER" id="PTHR46796:SF7">
    <property type="entry name" value="ARAC FAMILY TRANSCRIPTIONAL REGULATOR"/>
    <property type="match status" value="1"/>
</dbReference>
<dbReference type="InterPro" id="IPR032783">
    <property type="entry name" value="AraC_lig"/>
</dbReference>
<dbReference type="PROSITE" id="PS00041">
    <property type="entry name" value="HTH_ARAC_FAMILY_1"/>
    <property type="match status" value="1"/>
</dbReference>
<dbReference type="PROSITE" id="PS01124">
    <property type="entry name" value="HTH_ARAC_FAMILY_2"/>
    <property type="match status" value="1"/>
</dbReference>
<dbReference type="InterPro" id="IPR018060">
    <property type="entry name" value="HTH_AraC"/>
</dbReference>
<keyword evidence="2" id="KW-0238">DNA-binding</keyword>
<evidence type="ECO:0000313" key="6">
    <source>
        <dbReference type="EMBL" id="RQH04372.1"/>
    </source>
</evidence>
<evidence type="ECO:0000256" key="3">
    <source>
        <dbReference type="ARBA" id="ARBA00023163"/>
    </source>
</evidence>
<evidence type="ECO:0000256" key="4">
    <source>
        <dbReference type="SAM" id="MobiDB-lite"/>
    </source>
</evidence>
<organism evidence="6 7">
    <name type="scientific">Paraburkholderia dinghuensis</name>
    <dbReference type="NCBI Taxonomy" id="2305225"/>
    <lineage>
        <taxon>Bacteria</taxon>
        <taxon>Pseudomonadati</taxon>
        <taxon>Pseudomonadota</taxon>
        <taxon>Betaproteobacteria</taxon>
        <taxon>Burkholderiales</taxon>
        <taxon>Burkholderiaceae</taxon>
        <taxon>Paraburkholderia</taxon>
    </lineage>
</organism>
<feature type="region of interest" description="Disordered" evidence="4">
    <location>
        <begin position="297"/>
        <end position="337"/>
    </location>
</feature>
<dbReference type="GO" id="GO:0003700">
    <property type="term" value="F:DNA-binding transcription factor activity"/>
    <property type="evidence" value="ECO:0007669"/>
    <property type="project" value="InterPro"/>
</dbReference>
<dbReference type="SUPFAM" id="SSF51182">
    <property type="entry name" value="RmlC-like cupins"/>
    <property type="match status" value="1"/>
</dbReference>
<evidence type="ECO:0000256" key="2">
    <source>
        <dbReference type="ARBA" id="ARBA00023125"/>
    </source>
</evidence>
<evidence type="ECO:0000313" key="7">
    <source>
        <dbReference type="Proteomes" id="UP000272778"/>
    </source>
</evidence>
<keyword evidence="1" id="KW-0805">Transcription regulation</keyword>
<keyword evidence="7" id="KW-1185">Reference proteome</keyword>
<dbReference type="AlphaFoldDB" id="A0A3N6N631"/>
<protein>
    <submittedName>
        <fullName evidence="6">AraC family transcriptional regulator</fullName>
    </submittedName>
</protein>
<keyword evidence="3" id="KW-0804">Transcription</keyword>
<dbReference type="EMBL" id="RQIS01000013">
    <property type="protein sequence ID" value="RQH04372.1"/>
    <property type="molecule type" value="Genomic_DNA"/>
</dbReference>
<dbReference type="InterPro" id="IPR018062">
    <property type="entry name" value="HTH_AraC-typ_CS"/>
</dbReference>
<dbReference type="Pfam" id="PF12833">
    <property type="entry name" value="HTH_18"/>
    <property type="match status" value="1"/>
</dbReference>
<dbReference type="PANTHER" id="PTHR46796">
    <property type="entry name" value="HTH-TYPE TRANSCRIPTIONAL ACTIVATOR RHAS-RELATED"/>
    <property type="match status" value="1"/>
</dbReference>
<dbReference type="InterPro" id="IPR009057">
    <property type="entry name" value="Homeodomain-like_sf"/>
</dbReference>
<feature type="region of interest" description="Disordered" evidence="4">
    <location>
        <begin position="81"/>
        <end position="106"/>
    </location>
</feature>
<gene>
    <name evidence="6" type="ORF">D1Y85_18070</name>
</gene>
<name>A0A3N6N631_9BURK</name>
<proteinExistence type="predicted"/>